<dbReference type="Pfam" id="PF01832">
    <property type="entry name" value="Glucosaminidase"/>
    <property type="match status" value="1"/>
</dbReference>
<evidence type="ECO:0000313" key="3">
    <source>
        <dbReference type="EMBL" id="NHZ93140.1"/>
    </source>
</evidence>
<keyword evidence="4" id="KW-1185">Reference proteome</keyword>
<keyword evidence="1" id="KW-0378">Hydrolase</keyword>
<organism evidence="3 4">
    <name type="scientific">Massilia mucilaginosa</name>
    <dbReference type="NCBI Taxonomy" id="2609282"/>
    <lineage>
        <taxon>Bacteria</taxon>
        <taxon>Pseudomonadati</taxon>
        <taxon>Pseudomonadota</taxon>
        <taxon>Betaproteobacteria</taxon>
        <taxon>Burkholderiales</taxon>
        <taxon>Oxalobacteraceae</taxon>
        <taxon>Telluria group</taxon>
        <taxon>Massilia</taxon>
    </lineage>
</organism>
<dbReference type="Gene3D" id="2.10.70.40">
    <property type="entry name" value="peptidoglycan hydrolase"/>
    <property type="match status" value="1"/>
</dbReference>
<evidence type="ECO:0000259" key="2">
    <source>
        <dbReference type="SMART" id="SM00047"/>
    </source>
</evidence>
<dbReference type="InterPro" id="IPR051056">
    <property type="entry name" value="Glycosyl_Hydrolase_73"/>
</dbReference>
<feature type="domain" description="Mannosyl-glycoprotein endo-beta-N-acetylglucosamidase-like" evidence="2">
    <location>
        <begin position="55"/>
        <end position="207"/>
    </location>
</feature>
<dbReference type="SMART" id="SM00047">
    <property type="entry name" value="LYZ2"/>
    <property type="match status" value="1"/>
</dbReference>
<name>A0ABX0P2R4_9BURK</name>
<protein>
    <recommendedName>
        <fullName evidence="2">Mannosyl-glycoprotein endo-beta-N-acetylglucosamidase-like domain-containing protein</fullName>
    </recommendedName>
</protein>
<comment type="caution">
    <text evidence="3">The sequence shown here is derived from an EMBL/GenBank/DDBJ whole genome shotgun (WGS) entry which is preliminary data.</text>
</comment>
<dbReference type="Proteomes" id="UP000609726">
    <property type="component" value="Unassembled WGS sequence"/>
</dbReference>
<proteinExistence type="predicted"/>
<dbReference type="Gene3D" id="1.10.530.10">
    <property type="match status" value="1"/>
</dbReference>
<dbReference type="InterPro" id="IPR002901">
    <property type="entry name" value="MGlyc_endo_b_GlcNAc-like_dom"/>
</dbReference>
<accession>A0ABX0P2R4</accession>
<dbReference type="PANTHER" id="PTHR33308:SF9">
    <property type="entry name" value="PEPTIDOGLYCAN HYDROLASE FLGJ"/>
    <property type="match status" value="1"/>
</dbReference>
<dbReference type="RefSeq" id="WP_166881830.1">
    <property type="nucleotide sequence ID" value="NZ_WHJH01000063.1"/>
</dbReference>
<evidence type="ECO:0000256" key="1">
    <source>
        <dbReference type="ARBA" id="ARBA00022801"/>
    </source>
</evidence>
<evidence type="ECO:0000313" key="4">
    <source>
        <dbReference type="Proteomes" id="UP000609726"/>
    </source>
</evidence>
<gene>
    <name evidence="3" type="ORF">F2P45_29630</name>
</gene>
<sequence length="209" mass="22607">MINSAINPVAPEPGATPCWSTIGRLAAGLHPGSRGAEVTQLQSLLGVAPDGICGAATEHALKISFVTAIHADARASQATTRVPAALTTAQAILESSYGRSVPTDINSGVYSYNLFGIKSRPQQRYVTIWTHEVVNGVSERKECHFAAYDSFQQSLDAHATFLTANPRYHTLFDSSDPLVWAERLHQLGYATDPDYGSKLIAVMHQWNLT</sequence>
<reference evidence="3 4" key="1">
    <citation type="submission" date="2019-10" db="EMBL/GenBank/DDBJ databases">
        <title>Taxonomy of Antarctic Massilia spp.: description of Massilia rubra sp. nov., Massilia aquatica sp. nov., Massilia mucilaginosa sp. nov., Massilia frigida sp. nov. isolated from streams, lakes and regoliths.</title>
        <authorList>
            <person name="Holochova P."/>
            <person name="Sedlacek I."/>
            <person name="Kralova S."/>
            <person name="Maslanova I."/>
            <person name="Busse H.-J."/>
            <person name="Stankova E."/>
            <person name="Vrbovska V."/>
            <person name="Kovarovic V."/>
            <person name="Bartak M."/>
            <person name="Svec P."/>
            <person name="Pantucek R."/>
        </authorList>
    </citation>
    <scope>NUCLEOTIDE SEQUENCE [LARGE SCALE GENOMIC DNA]</scope>
    <source>
        <strain evidence="3 4">CCM 8733</strain>
    </source>
</reference>
<dbReference type="EMBL" id="WHJH01000063">
    <property type="protein sequence ID" value="NHZ93140.1"/>
    <property type="molecule type" value="Genomic_DNA"/>
</dbReference>
<dbReference type="PANTHER" id="PTHR33308">
    <property type="entry name" value="PEPTIDOGLYCAN HYDROLASE FLGJ"/>
    <property type="match status" value="1"/>
</dbReference>